<dbReference type="InterPro" id="IPR050111">
    <property type="entry name" value="C-type_lectin/snaclec_domain"/>
</dbReference>
<organism evidence="4 5">
    <name type="scientific">Flavobacterium zepuense</name>
    <dbReference type="NCBI Taxonomy" id="2593302"/>
    <lineage>
        <taxon>Bacteria</taxon>
        <taxon>Pseudomonadati</taxon>
        <taxon>Bacteroidota</taxon>
        <taxon>Flavobacteriia</taxon>
        <taxon>Flavobacteriales</taxon>
        <taxon>Flavobacteriaceae</taxon>
        <taxon>Flavobacterium</taxon>
    </lineage>
</organism>
<dbReference type="EMBL" id="VJVZ01000010">
    <property type="protein sequence ID" value="TRW23021.1"/>
    <property type="molecule type" value="Genomic_DNA"/>
</dbReference>
<dbReference type="InterPro" id="IPR026444">
    <property type="entry name" value="Secre_tail"/>
</dbReference>
<dbReference type="InterPro" id="IPR016186">
    <property type="entry name" value="C-type_lectin-like/link_sf"/>
</dbReference>
<evidence type="ECO:0000256" key="2">
    <source>
        <dbReference type="SAM" id="SignalP"/>
    </source>
</evidence>
<comment type="caution">
    <text evidence="4">The sequence shown here is derived from an EMBL/GenBank/DDBJ whole genome shotgun (WGS) entry which is preliminary data.</text>
</comment>
<dbReference type="NCBIfam" id="TIGR04183">
    <property type="entry name" value="Por_Secre_tail"/>
    <property type="match status" value="1"/>
</dbReference>
<feature type="chain" id="PRO_5021939315" evidence="2">
    <location>
        <begin position="24"/>
        <end position="281"/>
    </location>
</feature>
<keyword evidence="1 2" id="KW-0732">Signal</keyword>
<dbReference type="RefSeq" id="WP_143374236.1">
    <property type="nucleotide sequence ID" value="NZ_VJVZ01000010.1"/>
</dbReference>
<sequence length="281" mass="30621">MKKKTTFLLPALLLLAFTGKAHAQCASASNIYTFTYNGAQYEIVKEKKRWLNAAQCALERGGYLAEINDAAEQNAINAQIANAGIDIQNTKAADGGNASYVWIGGNDISTEGAWMWNGNLDAVSVQFWEGDASGHAVNNLYTNWGNEPDDNAIGGQDGLGLAITNWPLGLAGQWNDIKQNNVLYYIIEYNALPLGVSDKTINNQVLITPNPATDIVTITSNHVSHIERMDVYNTTGQQIKTYTQPEFKSGALNVSQLQSGLYIIQIQYQDGASATKKLVKQ</sequence>
<accession>A0A552UXR1</accession>
<dbReference type="InterPro" id="IPR016187">
    <property type="entry name" value="CTDL_fold"/>
</dbReference>
<dbReference type="PROSITE" id="PS50041">
    <property type="entry name" value="C_TYPE_LECTIN_2"/>
    <property type="match status" value="1"/>
</dbReference>
<dbReference type="PANTHER" id="PTHR22803">
    <property type="entry name" value="MANNOSE, PHOSPHOLIPASE, LECTIN RECEPTOR RELATED"/>
    <property type="match status" value="1"/>
</dbReference>
<feature type="domain" description="C-type lectin" evidence="3">
    <location>
        <begin position="36"/>
        <end position="188"/>
    </location>
</feature>
<keyword evidence="5" id="KW-1185">Reference proteome</keyword>
<dbReference type="Proteomes" id="UP000320643">
    <property type="component" value="Unassembled WGS sequence"/>
</dbReference>
<reference evidence="4 5" key="1">
    <citation type="submission" date="2019-07" db="EMBL/GenBank/DDBJ databases">
        <title>Flavobacterium sp. nov., isolated from glacier ice.</title>
        <authorList>
            <person name="Liu Q."/>
            <person name="Xin Y.-H."/>
        </authorList>
    </citation>
    <scope>NUCLEOTIDE SEQUENCE [LARGE SCALE GENOMIC DNA]</scope>
    <source>
        <strain evidence="4 5">ZT4R6</strain>
    </source>
</reference>
<name>A0A552UXR1_9FLAO</name>
<dbReference type="OrthoDB" id="7012117at2"/>
<dbReference type="CDD" id="cd00037">
    <property type="entry name" value="CLECT"/>
    <property type="match status" value="1"/>
</dbReference>
<evidence type="ECO:0000313" key="4">
    <source>
        <dbReference type="EMBL" id="TRW23021.1"/>
    </source>
</evidence>
<dbReference type="Gene3D" id="3.10.100.10">
    <property type="entry name" value="Mannose-Binding Protein A, subunit A"/>
    <property type="match status" value="1"/>
</dbReference>
<gene>
    <name evidence="4" type="ORF">FMM05_15100</name>
</gene>
<dbReference type="Pfam" id="PF18962">
    <property type="entry name" value="Por_Secre_tail"/>
    <property type="match status" value="1"/>
</dbReference>
<dbReference type="AlphaFoldDB" id="A0A552UXR1"/>
<evidence type="ECO:0000256" key="1">
    <source>
        <dbReference type="ARBA" id="ARBA00022729"/>
    </source>
</evidence>
<evidence type="ECO:0000259" key="3">
    <source>
        <dbReference type="PROSITE" id="PS50041"/>
    </source>
</evidence>
<evidence type="ECO:0000313" key="5">
    <source>
        <dbReference type="Proteomes" id="UP000320643"/>
    </source>
</evidence>
<dbReference type="Pfam" id="PF00059">
    <property type="entry name" value="Lectin_C"/>
    <property type="match status" value="1"/>
</dbReference>
<feature type="signal peptide" evidence="2">
    <location>
        <begin position="1"/>
        <end position="23"/>
    </location>
</feature>
<proteinExistence type="predicted"/>
<protein>
    <submittedName>
        <fullName evidence="4">T9SS type A sorting domain-containing protein</fullName>
    </submittedName>
</protein>
<dbReference type="InterPro" id="IPR001304">
    <property type="entry name" value="C-type_lectin-like"/>
</dbReference>
<dbReference type="SUPFAM" id="SSF56436">
    <property type="entry name" value="C-type lectin-like"/>
    <property type="match status" value="1"/>
</dbReference>